<evidence type="ECO:0000313" key="2">
    <source>
        <dbReference type="Proteomes" id="UP000805193"/>
    </source>
</evidence>
<keyword evidence="2" id="KW-1185">Reference proteome</keyword>
<accession>A0AC60Q638</accession>
<evidence type="ECO:0000313" key="1">
    <source>
        <dbReference type="EMBL" id="KAG0429099.1"/>
    </source>
</evidence>
<dbReference type="Proteomes" id="UP000805193">
    <property type="component" value="Unassembled WGS sequence"/>
</dbReference>
<name>A0AC60Q638_IXOPE</name>
<organism evidence="1 2">
    <name type="scientific">Ixodes persulcatus</name>
    <name type="common">Taiga tick</name>
    <dbReference type="NCBI Taxonomy" id="34615"/>
    <lineage>
        <taxon>Eukaryota</taxon>
        <taxon>Metazoa</taxon>
        <taxon>Ecdysozoa</taxon>
        <taxon>Arthropoda</taxon>
        <taxon>Chelicerata</taxon>
        <taxon>Arachnida</taxon>
        <taxon>Acari</taxon>
        <taxon>Parasitiformes</taxon>
        <taxon>Ixodida</taxon>
        <taxon>Ixodoidea</taxon>
        <taxon>Ixodidae</taxon>
        <taxon>Ixodinae</taxon>
        <taxon>Ixodes</taxon>
    </lineage>
</organism>
<dbReference type="EMBL" id="JABSTQ010009447">
    <property type="protein sequence ID" value="KAG0429099.1"/>
    <property type="molecule type" value="Genomic_DNA"/>
</dbReference>
<proteinExistence type="predicted"/>
<comment type="caution">
    <text evidence="1">The sequence shown here is derived from an EMBL/GenBank/DDBJ whole genome shotgun (WGS) entry which is preliminary data.</text>
</comment>
<reference evidence="1 2" key="1">
    <citation type="journal article" date="2020" name="Cell">
        <title>Large-Scale Comparative Analyses of Tick Genomes Elucidate Their Genetic Diversity and Vector Capacities.</title>
        <authorList>
            <consortium name="Tick Genome and Microbiome Consortium (TIGMIC)"/>
            <person name="Jia N."/>
            <person name="Wang J."/>
            <person name="Shi W."/>
            <person name="Du L."/>
            <person name="Sun Y."/>
            <person name="Zhan W."/>
            <person name="Jiang J.F."/>
            <person name="Wang Q."/>
            <person name="Zhang B."/>
            <person name="Ji P."/>
            <person name="Bell-Sakyi L."/>
            <person name="Cui X.M."/>
            <person name="Yuan T.T."/>
            <person name="Jiang B.G."/>
            <person name="Yang W.F."/>
            <person name="Lam T.T."/>
            <person name="Chang Q.C."/>
            <person name="Ding S.J."/>
            <person name="Wang X.J."/>
            <person name="Zhu J.G."/>
            <person name="Ruan X.D."/>
            <person name="Zhao L."/>
            <person name="Wei J.T."/>
            <person name="Ye R.Z."/>
            <person name="Que T.C."/>
            <person name="Du C.H."/>
            <person name="Zhou Y.H."/>
            <person name="Cheng J.X."/>
            <person name="Dai P.F."/>
            <person name="Guo W.B."/>
            <person name="Han X.H."/>
            <person name="Huang E.J."/>
            <person name="Li L.F."/>
            <person name="Wei W."/>
            <person name="Gao Y.C."/>
            <person name="Liu J.Z."/>
            <person name="Shao H.Z."/>
            <person name="Wang X."/>
            <person name="Wang C.C."/>
            <person name="Yang T.C."/>
            <person name="Huo Q.B."/>
            <person name="Li W."/>
            <person name="Chen H.Y."/>
            <person name="Chen S.E."/>
            <person name="Zhou L.G."/>
            <person name="Ni X.B."/>
            <person name="Tian J.H."/>
            <person name="Sheng Y."/>
            <person name="Liu T."/>
            <person name="Pan Y.S."/>
            <person name="Xia L.Y."/>
            <person name="Li J."/>
            <person name="Zhao F."/>
            <person name="Cao W.C."/>
        </authorList>
    </citation>
    <scope>NUCLEOTIDE SEQUENCE [LARGE SCALE GENOMIC DNA]</scope>
    <source>
        <strain evidence="1">Iper-2018</strain>
    </source>
</reference>
<sequence length="672" mass="73191">MGARKSQLPSALAAVAAFLTNSLAGAVFRDCGFVSDRERGVITTPGFPGPYPVPIECRWVMRGSSPKQRVALYLTQFYMRDGVTLSEYVYYDAQQGNIGGTPIGGISSEAEPTHVLSNKPVLVLDFQVREAGNIHLRVLDLFLEVYGFNLTYELVESEKELRNDSCLGHHCSFTGLCLASADLTSYRCSCLGDFYGDECQFSPRCGPQKGGSLCHNGGTCRYYIGSKTQTCVCPPEYKGAHCEHVARTDILQDCAQLNCSQQCNEGGPQPRCECRPGFRLDDDGRSCSPASRMRFLVQVKLYDRNVDLAHLDARGRSQLQAGLEAALKSLFASHMSSNVDNLAVLQFLTDAVVQFHVFGRKEDGPAVRSLLEEALKVGKLGPFTVDRGFLQLQEEPAMHVEAMEVSRSPRVGDELMVACMAVGSSALRVRWFKDGFPVDPEVPFRSLWTSLVPKNSKDQFTALLAIDRASTHDAGVFTCQVSDWGAVQNKSVRVRLDVAPRPLVSPLSLTLVEGQPLELLCLSPGGVPLGFRWLRNDHLLPPKGPESTEDLYPAGSRLVLSAARASATYTCVATGPLGADRADALVTVLAPHAAEEVCPPEESHGVAWQRTATHSRDVQPCPSPPFVEGQAVRSCGLSLERRPLWGSPDFSGCEDARLAQLRWKASATASDC</sequence>
<protein>
    <submittedName>
        <fullName evidence="1">Uncharacterized protein</fullName>
    </submittedName>
</protein>
<gene>
    <name evidence="1" type="ORF">HPB47_023963</name>
</gene>